<dbReference type="RefSeq" id="WP_170039771.1">
    <property type="nucleotide sequence ID" value="NZ_JABDTL010000002.1"/>
</dbReference>
<reference evidence="2 3" key="1">
    <citation type="submission" date="2020-08" db="EMBL/GenBank/DDBJ databases">
        <title>Genomic Encyclopedia of Type Strains, Phase IV (KMG-IV): sequencing the most valuable type-strain genomes for metagenomic binning, comparative biology and taxonomic classification.</title>
        <authorList>
            <person name="Goeker M."/>
        </authorList>
    </citation>
    <scope>NUCLEOTIDE SEQUENCE [LARGE SCALE GENOMIC DNA]</scope>
    <source>
        <strain evidence="2 3">DSM 29007</strain>
    </source>
</reference>
<organism evidence="2 3">
    <name type="scientific">Longimicrobium terrae</name>
    <dbReference type="NCBI Taxonomy" id="1639882"/>
    <lineage>
        <taxon>Bacteria</taxon>
        <taxon>Pseudomonadati</taxon>
        <taxon>Gemmatimonadota</taxon>
        <taxon>Longimicrobiia</taxon>
        <taxon>Longimicrobiales</taxon>
        <taxon>Longimicrobiaceae</taxon>
        <taxon>Longimicrobium</taxon>
    </lineage>
</organism>
<sequence>MSDYDPQAHPERVLISYSHDSPDHEARVAALARRLRGDGVFVMLDQYAPNPAEGWPQWMRREISAATHVLVVCTETYLRRVDLHEEPGRGLGATWEGALVILATYAGQGLNEKFIPVFFSPADQQFVPDFLQGVTRYDVSTDSGHEQLYARLTGQQLVDVPPIGPRRVVGAGAAPAAAPPPIPTVSAQAAVPPAGPVAAQTNLVLIEAKDTKLFIAAERIREQGARVEFTLVPGDRADAAFLSELKSGWQPTHAWLAYGDTANEGMVEAADRSLDAAGERWTVVVGLNEQPGGYLSEMGTSGKSADDIAELRARRLLLNEKPPAEVVRWGQTDSMLEMLVQGSGRRSLTESPLPALYGQFREDVPFFLAAARLLAVLELEREQIVEHILELTLRPDANCGLRVRFRGRRRKAYSNQPAHEIAFEGVCALE</sequence>
<dbReference type="Gene3D" id="3.40.50.11530">
    <property type="match status" value="1"/>
</dbReference>
<feature type="domain" description="SEFIR" evidence="1">
    <location>
        <begin position="10"/>
        <end position="148"/>
    </location>
</feature>
<dbReference type="EMBL" id="JACHIA010000003">
    <property type="protein sequence ID" value="MBB6070049.1"/>
    <property type="molecule type" value="Genomic_DNA"/>
</dbReference>
<gene>
    <name evidence="2" type="ORF">HNQ61_001666</name>
</gene>
<dbReference type="AlphaFoldDB" id="A0A841GTT3"/>
<dbReference type="PROSITE" id="PS51534">
    <property type="entry name" value="SEFIR"/>
    <property type="match status" value="1"/>
</dbReference>
<evidence type="ECO:0000259" key="1">
    <source>
        <dbReference type="PROSITE" id="PS51534"/>
    </source>
</evidence>
<name>A0A841GTT3_9BACT</name>
<dbReference type="Pfam" id="PF08357">
    <property type="entry name" value="SEFIR"/>
    <property type="match status" value="1"/>
</dbReference>
<dbReference type="SUPFAM" id="SSF52200">
    <property type="entry name" value="Toll/Interleukin receptor TIR domain"/>
    <property type="match status" value="1"/>
</dbReference>
<dbReference type="InterPro" id="IPR013568">
    <property type="entry name" value="SEFIR_dom"/>
</dbReference>
<evidence type="ECO:0000313" key="2">
    <source>
        <dbReference type="EMBL" id="MBB6070049.1"/>
    </source>
</evidence>
<keyword evidence="3" id="KW-1185">Reference proteome</keyword>
<dbReference type="InterPro" id="IPR035897">
    <property type="entry name" value="Toll_tir_struct_dom_sf"/>
</dbReference>
<dbReference type="Proteomes" id="UP000582837">
    <property type="component" value="Unassembled WGS sequence"/>
</dbReference>
<accession>A0A841GTT3</accession>
<proteinExistence type="predicted"/>
<evidence type="ECO:0000313" key="3">
    <source>
        <dbReference type="Proteomes" id="UP000582837"/>
    </source>
</evidence>
<comment type="caution">
    <text evidence="2">The sequence shown here is derived from an EMBL/GenBank/DDBJ whole genome shotgun (WGS) entry which is preliminary data.</text>
</comment>
<protein>
    <recommendedName>
        <fullName evidence="1">SEFIR domain-containing protein</fullName>
    </recommendedName>
</protein>